<name>C6XPZ7_HIRBI</name>
<proteinExistence type="predicted"/>
<evidence type="ECO:0000256" key="1">
    <source>
        <dbReference type="SAM" id="MobiDB-lite"/>
    </source>
</evidence>
<dbReference type="InterPro" id="IPR036163">
    <property type="entry name" value="HMA_dom_sf"/>
</dbReference>
<protein>
    <submittedName>
        <fullName evidence="4">Heavy metal transport/detoxification protein</fullName>
    </submittedName>
</protein>
<dbReference type="Gene3D" id="3.30.70.100">
    <property type="match status" value="1"/>
</dbReference>
<evidence type="ECO:0000256" key="2">
    <source>
        <dbReference type="SAM" id="SignalP"/>
    </source>
</evidence>
<dbReference type="Proteomes" id="UP000002745">
    <property type="component" value="Chromosome"/>
</dbReference>
<evidence type="ECO:0000313" key="4">
    <source>
        <dbReference type="EMBL" id="ACT58514.1"/>
    </source>
</evidence>
<dbReference type="HOGENOM" id="CLU_1616765_0_0_5"/>
<dbReference type="OrthoDB" id="5513217at2"/>
<dbReference type="EMBL" id="CP001678">
    <property type="protein sequence ID" value="ACT58514.1"/>
    <property type="molecule type" value="Genomic_DNA"/>
</dbReference>
<feature type="signal peptide" evidence="2">
    <location>
        <begin position="1"/>
        <end position="19"/>
    </location>
</feature>
<evidence type="ECO:0000259" key="3">
    <source>
        <dbReference type="PROSITE" id="PS50846"/>
    </source>
</evidence>
<dbReference type="Pfam" id="PF00403">
    <property type="entry name" value="HMA"/>
    <property type="match status" value="1"/>
</dbReference>
<accession>C6XPZ7</accession>
<feature type="chain" id="PRO_5002973057" evidence="2">
    <location>
        <begin position="20"/>
        <end position="164"/>
    </location>
</feature>
<keyword evidence="2" id="KW-0732">Signal</keyword>
<reference evidence="5" key="1">
    <citation type="journal article" date="2011" name="J. Bacteriol.">
        <title>Genome sequences of eight morphologically diverse alphaproteobacteria.</title>
        <authorList>
            <consortium name="US DOE Joint Genome Institute"/>
            <person name="Brown P.J."/>
            <person name="Kysela D.T."/>
            <person name="Buechlein A."/>
            <person name="Hemmerich C."/>
            <person name="Brun Y.V."/>
        </authorList>
    </citation>
    <scope>NUCLEOTIDE SEQUENCE [LARGE SCALE GENOMIC DNA]</scope>
    <source>
        <strain evidence="5">ATCC 49814 / DSM 5838 / IFAM 1418</strain>
    </source>
</reference>
<dbReference type="eggNOG" id="COG2608">
    <property type="taxonomic scope" value="Bacteria"/>
</dbReference>
<feature type="domain" description="HMA" evidence="3">
    <location>
        <begin position="83"/>
        <end position="150"/>
    </location>
</feature>
<feature type="region of interest" description="Disordered" evidence="1">
    <location>
        <begin position="21"/>
        <end position="65"/>
    </location>
</feature>
<gene>
    <name evidence="4" type="ordered locus">Hbal_0820</name>
</gene>
<evidence type="ECO:0000313" key="5">
    <source>
        <dbReference type="Proteomes" id="UP000002745"/>
    </source>
</evidence>
<dbReference type="RefSeq" id="WP_015826664.1">
    <property type="nucleotide sequence ID" value="NC_012982.1"/>
</dbReference>
<dbReference type="AlphaFoldDB" id="C6XPZ7"/>
<sequence>MKYLIITCAMLLSISPALAQEQSHKMHSEHENADHDMHEDHNHSDHTHDEHQDDTHTTESEHTAHTKLVKSPEILEALSQGGDAAVVNVLGVVCDFCAKAMNKTFGKKDEVAAVHVDLDTKTLNLVFAPNQSLSDEAIEKLVKKAGYRTSNITRIASEKVESTQ</sequence>
<feature type="compositionally biased region" description="Basic and acidic residues" evidence="1">
    <location>
        <begin position="22"/>
        <end position="64"/>
    </location>
</feature>
<dbReference type="SUPFAM" id="SSF55008">
    <property type="entry name" value="HMA, heavy metal-associated domain"/>
    <property type="match status" value="1"/>
</dbReference>
<dbReference type="GO" id="GO:0046872">
    <property type="term" value="F:metal ion binding"/>
    <property type="evidence" value="ECO:0007669"/>
    <property type="project" value="InterPro"/>
</dbReference>
<dbReference type="CDD" id="cd00371">
    <property type="entry name" value="HMA"/>
    <property type="match status" value="1"/>
</dbReference>
<keyword evidence="5" id="KW-1185">Reference proteome</keyword>
<dbReference type="InterPro" id="IPR006121">
    <property type="entry name" value="HMA_dom"/>
</dbReference>
<organism evidence="4 5">
    <name type="scientific">Hirschia baltica (strain ATCC 49814 / DSM 5838 / IFAM 1418)</name>
    <dbReference type="NCBI Taxonomy" id="582402"/>
    <lineage>
        <taxon>Bacteria</taxon>
        <taxon>Pseudomonadati</taxon>
        <taxon>Pseudomonadota</taxon>
        <taxon>Alphaproteobacteria</taxon>
        <taxon>Hyphomonadales</taxon>
        <taxon>Hyphomonadaceae</taxon>
        <taxon>Hirschia</taxon>
    </lineage>
</organism>
<dbReference type="PROSITE" id="PS50846">
    <property type="entry name" value="HMA_2"/>
    <property type="match status" value="1"/>
</dbReference>
<dbReference type="STRING" id="582402.Hbal_0820"/>
<dbReference type="KEGG" id="hba:Hbal_0820"/>